<name>A0AAD2D0Q1_EUPCR</name>
<gene>
    <name evidence="2" type="ORF">ECRASSUSDP1_LOCUS17545</name>
</gene>
<evidence type="ECO:0000256" key="1">
    <source>
        <dbReference type="SAM" id="MobiDB-lite"/>
    </source>
</evidence>
<proteinExistence type="predicted"/>
<reference evidence="2" key="1">
    <citation type="submission" date="2023-07" db="EMBL/GenBank/DDBJ databases">
        <authorList>
            <consortium name="AG Swart"/>
            <person name="Singh M."/>
            <person name="Singh A."/>
            <person name="Seah K."/>
            <person name="Emmerich C."/>
        </authorList>
    </citation>
    <scope>NUCLEOTIDE SEQUENCE</scope>
    <source>
        <strain evidence="2">DP1</strain>
    </source>
</reference>
<dbReference type="Proteomes" id="UP001295684">
    <property type="component" value="Unassembled WGS sequence"/>
</dbReference>
<evidence type="ECO:0000313" key="2">
    <source>
        <dbReference type="EMBL" id="CAI2376176.1"/>
    </source>
</evidence>
<organism evidence="2 3">
    <name type="scientific">Euplotes crassus</name>
    <dbReference type="NCBI Taxonomy" id="5936"/>
    <lineage>
        <taxon>Eukaryota</taxon>
        <taxon>Sar</taxon>
        <taxon>Alveolata</taxon>
        <taxon>Ciliophora</taxon>
        <taxon>Intramacronucleata</taxon>
        <taxon>Spirotrichea</taxon>
        <taxon>Hypotrichia</taxon>
        <taxon>Euplotida</taxon>
        <taxon>Euplotidae</taxon>
        <taxon>Moneuplotes</taxon>
    </lineage>
</organism>
<accession>A0AAD2D0Q1</accession>
<dbReference type="AlphaFoldDB" id="A0AAD2D0Q1"/>
<feature type="compositionally biased region" description="Polar residues" evidence="1">
    <location>
        <begin position="101"/>
        <end position="121"/>
    </location>
</feature>
<keyword evidence="3" id="KW-1185">Reference proteome</keyword>
<dbReference type="EMBL" id="CAMPGE010017716">
    <property type="protein sequence ID" value="CAI2376176.1"/>
    <property type="molecule type" value="Genomic_DNA"/>
</dbReference>
<comment type="caution">
    <text evidence="2">The sequence shown here is derived from an EMBL/GenBank/DDBJ whole genome shotgun (WGS) entry which is preliminary data.</text>
</comment>
<feature type="region of interest" description="Disordered" evidence="1">
    <location>
        <begin position="97"/>
        <end position="130"/>
    </location>
</feature>
<evidence type="ECO:0000313" key="3">
    <source>
        <dbReference type="Proteomes" id="UP001295684"/>
    </source>
</evidence>
<protein>
    <submittedName>
        <fullName evidence="2">Uncharacterized protein</fullName>
    </submittedName>
</protein>
<sequence length="303" mass="34222">MLGRVAGYSGFDSFNVTAVTTTKPGQTGITRDYYKDANKVKPTGSAYMGGYNRFGSNHQITLDKTVKPTDYKRVSRGGKQNLKYEFLHQPELYKYTKEGKQSQTPSNIGATSTKLQRSGANNVGIRSPSEPALATKNTEMYKTTKHWQSNYKMDNEKAMARPNSQAQRPFWSYPKHHHVARRSFYKTENQNKFGTYGHIPRKVLDHNATKLENEVSELTMGTTKVTSHIPGYGGFLVRTDLNDKALSQTKNNLTRNLMQNKTNLNENFNVKLPGYSGYKPMSFTNEKGNPRPNLFSTNGETFS</sequence>
<feature type="region of interest" description="Disordered" evidence="1">
    <location>
        <begin position="283"/>
        <end position="303"/>
    </location>
</feature>
<feature type="compositionally biased region" description="Polar residues" evidence="1">
    <location>
        <begin position="294"/>
        <end position="303"/>
    </location>
</feature>